<dbReference type="GeneID" id="66579886"/>
<dbReference type="SUPFAM" id="SSF56784">
    <property type="entry name" value="HAD-like"/>
    <property type="match status" value="1"/>
</dbReference>
<dbReference type="InterPro" id="IPR000150">
    <property type="entry name" value="Cof"/>
</dbReference>
<dbReference type="InterPro" id="IPR036412">
    <property type="entry name" value="HAD-like_sf"/>
</dbReference>
<dbReference type="Gene3D" id="3.40.50.1000">
    <property type="entry name" value="HAD superfamily/HAD-like"/>
    <property type="match status" value="1"/>
</dbReference>
<dbReference type="NCBIfam" id="TIGR00099">
    <property type="entry name" value="Cof-subfamily"/>
    <property type="match status" value="1"/>
</dbReference>
<dbReference type="SFLD" id="SFLDS00003">
    <property type="entry name" value="Haloacid_Dehalogenase"/>
    <property type="match status" value="1"/>
</dbReference>
<dbReference type="Proteomes" id="UP000265489">
    <property type="component" value="Unassembled WGS sequence"/>
</dbReference>
<dbReference type="SFLD" id="SFLDG01140">
    <property type="entry name" value="C2.B:_Phosphomannomutase_and_P"/>
    <property type="match status" value="1"/>
</dbReference>
<reference evidence="1 2" key="1">
    <citation type="submission" date="2018-08" db="EMBL/GenBank/DDBJ databases">
        <title>A genome reference for cultivated species of the human gut microbiota.</title>
        <authorList>
            <person name="Zou Y."/>
            <person name="Xue W."/>
            <person name="Luo G."/>
        </authorList>
    </citation>
    <scope>NUCLEOTIDE SEQUENCE [LARGE SCALE GENOMIC DNA]</scope>
    <source>
        <strain evidence="1 2">AF15-20</strain>
    </source>
</reference>
<dbReference type="Pfam" id="PF08282">
    <property type="entry name" value="Hydrolase_3"/>
    <property type="match status" value="1"/>
</dbReference>
<evidence type="ECO:0000313" key="2">
    <source>
        <dbReference type="Proteomes" id="UP000265489"/>
    </source>
</evidence>
<dbReference type="GO" id="GO:0005829">
    <property type="term" value="C:cytosol"/>
    <property type="evidence" value="ECO:0007669"/>
    <property type="project" value="TreeGrafter"/>
</dbReference>
<organism evidence="1 2">
    <name type="scientific">Holdemanella biformis</name>
    <dbReference type="NCBI Taxonomy" id="1735"/>
    <lineage>
        <taxon>Bacteria</taxon>
        <taxon>Bacillati</taxon>
        <taxon>Bacillota</taxon>
        <taxon>Erysipelotrichia</taxon>
        <taxon>Erysipelotrichales</taxon>
        <taxon>Erysipelotrichaceae</taxon>
        <taxon>Holdemanella</taxon>
    </lineage>
</organism>
<dbReference type="InterPro" id="IPR006379">
    <property type="entry name" value="HAD-SF_hydro_IIB"/>
</dbReference>
<dbReference type="GO" id="GO:0016791">
    <property type="term" value="F:phosphatase activity"/>
    <property type="evidence" value="ECO:0007669"/>
    <property type="project" value="TreeGrafter"/>
</dbReference>
<dbReference type="Gene3D" id="3.30.1240.10">
    <property type="match status" value="1"/>
</dbReference>
<dbReference type="RefSeq" id="WP_118325451.1">
    <property type="nucleotide sequence ID" value="NZ_DAWEIE010000055.1"/>
</dbReference>
<comment type="caution">
    <text evidence="1">The sequence shown here is derived from an EMBL/GenBank/DDBJ whole genome shotgun (WGS) entry which is preliminary data.</text>
</comment>
<proteinExistence type="predicted"/>
<dbReference type="PANTHER" id="PTHR10000:SF8">
    <property type="entry name" value="HAD SUPERFAMILY HYDROLASE-LIKE, TYPE 3"/>
    <property type="match status" value="1"/>
</dbReference>
<dbReference type="PANTHER" id="PTHR10000">
    <property type="entry name" value="PHOSPHOSERINE PHOSPHATASE"/>
    <property type="match status" value="1"/>
</dbReference>
<name>A0A395W7K2_9FIRM</name>
<accession>A0A395W7K2</accession>
<sequence length="259" mass="29102">MSLKTIKLIVADLDGTLLHDDKSLDRNIKSVLIEKNVPLTFVSGRNVHIIQDYIKELNITLPYITNNGANMFLGDTCIYECPIDSSELKTCLNILVANKVAFLAYTNQTIYSVGYQEGLDAFKNRLIGKCEIVEDANIEDIVRESIFKVVMIHPNMERVKDQLNSVCDKTVCMQSEGIIYTLTNKDSTKGKTLLKLLEYLDIDSNSVLAFGDNYNDISMFEVVDGVAVENAQESLKEVAKYLTKSNEDDGVSYFIQNKL</sequence>
<dbReference type="InterPro" id="IPR023214">
    <property type="entry name" value="HAD_sf"/>
</dbReference>
<protein>
    <submittedName>
        <fullName evidence="1">HAD family hydrolase</fullName>
    </submittedName>
</protein>
<evidence type="ECO:0000313" key="1">
    <source>
        <dbReference type="EMBL" id="RGU90798.1"/>
    </source>
</evidence>
<dbReference type="EMBL" id="QRYQ01000015">
    <property type="protein sequence ID" value="RGU90798.1"/>
    <property type="molecule type" value="Genomic_DNA"/>
</dbReference>
<keyword evidence="1" id="KW-0378">Hydrolase</keyword>
<dbReference type="AlphaFoldDB" id="A0A395W7K2"/>
<dbReference type="GO" id="GO:0000287">
    <property type="term" value="F:magnesium ion binding"/>
    <property type="evidence" value="ECO:0007669"/>
    <property type="project" value="TreeGrafter"/>
</dbReference>
<gene>
    <name evidence="1" type="ORF">DWW32_08365</name>
</gene>
<dbReference type="NCBIfam" id="TIGR01484">
    <property type="entry name" value="HAD-SF-IIB"/>
    <property type="match status" value="1"/>
</dbReference>